<dbReference type="InterPro" id="IPR050061">
    <property type="entry name" value="MurCDEF_pg_biosynth"/>
</dbReference>
<dbReference type="GO" id="GO:0016881">
    <property type="term" value="F:acid-amino acid ligase activity"/>
    <property type="evidence" value="ECO:0007669"/>
    <property type="project" value="InterPro"/>
</dbReference>
<feature type="domain" description="Mur ligase central" evidence="2">
    <location>
        <begin position="38"/>
        <end position="149"/>
    </location>
</feature>
<accession>A0A7C1GTT2</accession>
<evidence type="ECO:0000313" key="3">
    <source>
        <dbReference type="EMBL" id="HDP78103.1"/>
    </source>
</evidence>
<evidence type="ECO:0000256" key="1">
    <source>
        <dbReference type="SAM" id="Phobius"/>
    </source>
</evidence>
<dbReference type="GO" id="GO:0005524">
    <property type="term" value="F:ATP binding"/>
    <property type="evidence" value="ECO:0007669"/>
    <property type="project" value="InterPro"/>
</dbReference>
<proteinExistence type="predicted"/>
<keyword evidence="1" id="KW-0812">Transmembrane</keyword>
<dbReference type="Gene3D" id="3.40.1190.10">
    <property type="entry name" value="Mur-like, catalytic domain"/>
    <property type="match status" value="1"/>
</dbReference>
<organism evidence="3">
    <name type="scientific">Mesotoga infera</name>
    <dbReference type="NCBI Taxonomy" id="1236046"/>
    <lineage>
        <taxon>Bacteria</taxon>
        <taxon>Thermotogati</taxon>
        <taxon>Thermotogota</taxon>
        <taxon>Thermotogae</taxon>
        <taxon>Kosmotogales</taxon>
        <taxon>Kosmotogaceae</taxon>
        <taxon>Mesotoga</taxon>
    </lineage>
</organism>
<keyword evidence="1" id="KW-0472">Membrane</keyword>
<evidence type="ECO:0000259" key="2">
    <source>
        <dbReference type="Pfam" id="PF08245"/>
    </source>
</evidence>
<dbReference type="Proteomes" id="UP000886198">
    <property type="component" value="Unassembled WGS sequence"/>
</dbReference>
<dbReference type="PANTHER" id="PTHR43445:SF1">
    <property type="entry name" value="PGA SYNTHASE CAPB"/>
    <property type="match status" value="1"/>
</dbReference>
<comment type="caution">
    <text evidence="3">The sequence shown here is derived from an EMBL/GenBank/DDBJ whole genome shotgun (WGS) entry which is preliminary data.</text>
</comment>
<reference evidence="3" key="1">
    <citation type="journal article" date="2020" name="mSystems">
        <title>Genome- and Community-Level Interaction Insights into Carbon Utilization and Element Cycling Functions of Hydrothermarchaeota in Hydrothermal Sediment.</title>
        <authorList>
            <person name="Zhou Z."/>
            <person name="Liu Y."/>
            <person name="Xu W."/>
            <person name="Pan J."/>
            <person name="Luo Z.H."/>
            <person name="Li M."/>
        </authorList>
    </citation>
    <scope>NUCLEOTIDE SEQUENCE [LARGE SCALE GENOMIC DNA]</scope>
    <source>
        <strain evidence="3">SpSt-1179</strain>
    </source>
</reference>
<dbReference type="InterPro" id="IPR036565">
    <property type="entry name" value="Mur-like_cat_sf"/>
</dbReference>
<dbReference type="PANTHER" id="PTHR43445">
    <property type="entry name" value="UDP-N-ACETYLMURAMATE--L-ALANINE LIGASE-RELATED"/>
    <property type="match status" value="1"/>
</dbReference>
<dbReference type="InterPro" id="IPR008337">
    <property type="entry name" value="Capsule_biosynth_CapB"/>
</dbReference>
<dbReference type="PRINTS" id="PR01758">
    <property type="entry name" value="CAPSULEPROTB"/>
</dbReference>
<feature type="transmembrane region" description="Helical" evidence="1">
    <location>
        <begin position="6"/>
        <end position="24"/>
    </location>
</feature>
<dbReference type="GO" id="GO:0016020">
    <property type="term" value="C:membrane"/>
    <property type="evidence" value="ECO:0007669"/>
    <property type="project" value="InterPro"/>
</dbReference>
<protein>
    <submittedName>
        <fullName evidence="3">Poly-gamma-glutamate synthase PgsB</fullName>
    </submittedName>
</protein>
<sequence>MTNLLLALLALSVLLLFLVIENILSRKRRKRLKIAVQVNGTRGKSETVRLIHAALKANGFSVLGKTTGTVPLWITPDGRHVEVVRHGPANIQEQFLALKKSERDGCNALVVECMAIKPEMQLSSMRIVEADITVITNAYPDHIEEIGADEEETARVLSLSIAPGGICVLGN</sequence>
<keyword evidence="1" id="KW-1133">Transmembrane helix</keyword>
<dbReference type="SUPFAM" id="SSF53623">
    <property type="entry name" value="MurD-like peptide ligases, catalytic domain"/>
    <property type="match status" value="1"/>
</dbReference>
<dbReference type="GO" id="GO:0045227">
    <property type="term" value="P:capsule polysaccharide biosynthetic process"/>
    <property type="evidence" value="ECO:0007669"/>
    <property type="project" value="InterPro"/>
</dbReference>
<name>A0A7C1GTT2_9BACT</name>
<dbReference type="InterPro" id="IPR013221">
    <property type="entry name" value="Mur_ligase_cen"/>
</dbReference>
<dbReference type="Pfam" id="PF08245">
    <property type="entry name" value="Mur_ligase_M"/>
    <property type="match status" value="1"/>
</dbReference>
<dbReference type="EMBL" id="DSBT01000230">
    <property type="protein sequence ID" value="HDP78103.1"/>
    <property type="molecule type" value="Genomic_DNA"/>
</dbReference>
<feature type="non-terminal residue" evidence="3">
    <location>
        <position position="171"/>
    </location>
</feature>
<dbReference type="AlphaFoldDB" id="A0A7C1GTT2"/>
<gene>
    <name evidence="3" type="ORF">ENN47_07965</name>
</gene>